<keyword evidence="1" id="KW-0472">Membrane</keyword>
<keyword evidence="1" id="KW-1133">Transmembrane helix</keyword>
<name>A0A1F6FR80_9BACT</name>
<dbReference type="EMBL" id="MFMT01000022">
    <property type="protein sequence ID" value="OGG88369.1"/>
    <property type="molecule type" value="Genomic_DNA"/>
</dbReference>
<sequence>MTENHEIIEPNFEGEEMRMPTETKVPILPAKASGGILNGLIITLLFIILVAILAGLYYWYTIVMSTEIIQPDNLVGQPTEQNEPESTTAEAQTQALNVVSTSDELTAIEADVSSTNMDNLDAELNAIDAELNAAIEAQ</sequence>
<gene>
    <name evidence="2" type="ORF">A2592_02600</name>
</gene>
<accession>A0A1F6FR80</accession>
<evidence type="ECO:0000313" key="2">
    <source>
        <dbReference type="EMBL" id="OGG88369.1"/>
    </source>
</evidence>
<comment type="caution">
    <text evidence="2">The sequence shown here is derived from an EMBL/GenBank/DDBJ whole genome shotgun (WGS) entry which is preliminary data.</text>
</comment>
<dbReference type="AlphaFoldDB" id="A0A1F6FR80"/>
<organism evidence="2 3">
    <name type="scientific">Candidatus Kaiserbacteria bacterium RIFOXYD1_FULL_42_15</name>
    <dbReference type="NCBI Taxonomy" id="1798532"/>
    <lineage>
        <taxon>Bacteria</taxon>
        <taxon>Candidatus Kaiseribacteriota</taxon>
    </lineage>
</organism>
<dbReference type="Proteomes" id="UP000179230">
    <property type="component" value="Unassembled WGS sequence"/>
</dbReference>
<reference evidence="2 3" key="1">
    <citation type="journal article" date="2016" name="Nat. Commun.">
        <title>Thousands of microbial genomes shed light on interconnected biogeochemical processes in an aquifer system.</title>
        <authorList>
            <person name="Anantharaman K."/>
            <person name="Brown C.T."/>
            <person name="Hug L.A."/>
            <person name="Sharon I."/>
            <person name="Castelle C.J."/>
            <person name="Probst A.J."/>
            <person name="Thomas B.C."/>
            <person name="Singh A."/>
            <person name="Wilkins M.J."/>
            <person name="Karaoz U."/>
            <person name="Brodie E.L."/>
            <person name="Williams K.H."/>
            <person name="Hubbard S.S."/>
            <person name="Banfield J.F."/>
        </authorList>
    </citation>
    <scope>NUCLEOTIDE SEQUENCE [LARGE SCALE GENOMIC DNA]</scope>
</reference>
<evidence type="ECO:0000313" key="3">
    <source>
        <dbReference type="Proteomes" id="UP000179230"/>
    </source>
</evidence>
<keyword evidence="1" id="KW-0812">Transmembrane</keyword>
<proteinExistence type="predicted"/>
<feature type="transmembrane region" description="Helical" evidence="1">
    <location>
        <begin position="36"/>
        <end position="60"/>
    </location>
</feature>
<evidence type="ECO:0000256" key="1">
    <source>
        <dbReference type="SAM" id="Phobius"/>
    </source>
</evidence>
<protein>
    <submittedName>
        <fullName evidence="2">Uncharacterized protein</fullName>
    </submittedName>
</protein>